<dbReference type="InterPro" id="IPR010502">
    <property type="entry name" value="Carb-bd_dom_fam9"/>
</dbReference>
<proteinExistence type="predicted"/>
<dbReference type="Pfam" id="PF16011">
    <property type="entry name" value="CBM9_2"/>
    <property type="match status" value="1"/>
</dbReference>
<dbReference type="GO" id="GO:0030246">
    <property type="term" value="F:carbohydrate binding"/>
    <property type="evidence" value="ECO:0007669"/>
    <property type="project" value="InterPro"/>
</dbReference>
<dbReference type="GO" id="GO:0016052">
    <property type="term" value="P:carbohydrate catabolic process"/>
    <property type="evidence" value="ECO:0007669"/>
    <property type="project" value="InterPro"/>
</dbReference>
<dbReference type="eggNOG" id="COG3706">
    <property type="taxonomic scope" value="Bacteria"/>
</dbReference>
<dbReference type="AlphaFoldDB" id="A0A1B8RTA2"/>
<dbReference type="RefSeq" id="WP_027099363.1">
    <property type="nucleotide sequence ID" value="NZ_CABHIH010000001.1"/>
</dbReference>
<keyword evidence="3" id="KW-1185">Reference proteome</keyword>
<dbReference type="Gene3D" id="2.60.40.1190">
    <property type="match status" value="1"/>
</dbReference>
<accession>A0A1B8RTA2</accession>
<gene>
    <name evidence="2" type="ORF">CP373A1_00250</name>
</gene>
<dbReference type="GO" id="GO:0004553">
    <property type="term" value="F:hydrolase activity, hydrolyzing O-glycosyl compounds"/>
    <property type="evidence" value="ECO:0007669"/>
    <property type="project" value="InterPro"/>
</dbReference>
<evidence type="ECO:0000313" key="3">
    <source>
        <dbReference type="Proteomes" id="UP000092714"/>
    </source>
</evidence>
<evidence type="ECO:0000313" key="2">
    <source>
        <dbReference type="EMBL" id="OBY12063.1"/>
    </source>
</evidence>
<name>A0A1B8RTA2_9CLOT</name>
<reference evidence="2 3" key="1">
    <citation type="submission" date="2016-06" db="EMBL/GenBank/DDBJ databases">
        <authorList>
            <person name="Kjaerup R.B."/>
            <person name="Dalgaard T.S."/>
            <person name="Juul-Madsen H.R."/>
        </authorList>
    </citation>
    <scope>NUCLEOTIDE SEQUENCE [LARGE SCALE GENOMIC DNA]</scope>
    <source>
        <strain evidence="2 3">373-A1</strain>
    </source>
</reference>
<feature type="domain" description="Carbohydrate-binding" evidence="1">
    <location>
        <begin position="18"/>
        <end position="211"/>
    </location>
</feature>
<dbReference type="GeneID" id="42777212"/>
<evidence type="ECO:0000259" key="1">
    <source>
        <dbReference type="Pfam" id="PF16011"/>
    </source>
</evidence>
<dbReference type="Proteomes" id="UP000092714">
    <property type="component" value="Unassembled WGS sequence"/>
</dbReference>
<organism evidence="2 3">
    <name type="scientific">Clostridium paraputrificum</name>
    <dbReference type="NCBI Taxonomy" id="29363"/>
    <lineage>
        <taxon>Bacteria</taxon>
        <taxon>Bacillati</taxon>
        <taxon>Bacillota</taxon>
        <taxon>Clostridia</taxon>
        <taxon>Eubacteriales</taxon>
        <taxon>Clostridiaceae</taxon>
        <taxon>Clostridium</taxon>
    </lineage>
</organism>
<dbReference type="EMBL" id="MAPZ01000009">
    <property type="protein sequence ID" value="OBY12063.1"/>
    <property type="molecule type" value="Genomic_DNA"/>
</dbReference>
<dbReference type="CDD" id="cd09620">
    <property type="entry name" value="CBM9_like_3"/>
    <property type="match status" value="1"/>
</dbReference>
<sequence length="212" mass="25081">MYVIKKVNSENFDSSTWDNIEAININNYPWDTTGYMPKTKVQLCYTNEEIRVKFTSCEEKVRIEVKEFNGPSWYDSCVEFFFLPEPEKDKRYFNFEITARGNLLLQLDDKPPVRHCMDYINPNYFEIKADVNDKNINDFDNFKPWTIEYKIPFDFIKAFFPSFEAKSGKIIKGNFTKCGDKTTTPHFGTWADITVPEPAFHVPQFFKEIVFE</sequence>
<protein>
    <recommendedName>
        <fullName evidence="1">Carbohydrate-binding domain-containing protein</fullName>
    </recommendedName>
</protein>
<comment type="caution">
    <text evidence="2">The sequence shown here is derived from an EMBL/GenBank/DDBJ whole genome shotgun (WGS) entry which is preliminary data.</text>
</comment>
<dbReference type="SUPFAM" id="SSF49344">
    <property type="entry name" value="CBD9-like"/>
    <property type="match status" value="1"/>
</dbReference>
<dbReference type="OrthoDB" id="9801646at2"/>